<dbReference type="SUPFAM" id="SSF48452">
    <property type="entry name" value="TPR-like"/>
    <property type="match status" value="1"/>
</dbReference>
<dbReference type="AlphaFoldDB" id="A0A062U3B7"/>
<evidence type="ECO:0000313" key="1">
    <source>
        <dbReference type="EMBL" id="RAN33073.1"/>
    </source>
</evidence>
<dbReference type="STRING" id="1280941.HY2_07590"/>
<dbReference type="Gene3D" id="1.10.1740.10">
    <property type="match status" value="1"/>
</dbReference>
<dbReference type="Gene3D" id="1.25.40.10">
    <property type="entry name" value="Tetratricopeptide repeat domain"/>
    <property type="match status" value="1"/>
</dbReference>
<organism evidence="1 2">
    <name type="scientific">Hyphomonas pacifica</name>
    <dbReference type="NCBI Taxonomy" id="1280941"/>
    <lineage>
        <taxon>Bacteria</taxon>
        <taxon>Pseudomonadati</taxon>
        <taxon>Pseudomonadota</taxon>
        <taxon>Alphaproteobacteria</taxon>
        <taxon>Hyphomonadales</taxon>
        <taxon>Hyphomonadaceae</taxon>
        <taxon>Hyphomonas</taxon>
    </lineage>
</organism>
<dbReference type="Pfam" id="PF20239">
    <property type="entry name" value="DUF6596"/>
    <property type="match status" value="1"/>
</dbReference>
<dbReference type="PANTHER" id="PTHR47756">
    <property type="entry name" value="BLL6612 PROTEIN-RELATED"/>
    <property type="match status" value="1"/>
</dbReference>
<dbReference type="Proteomes" id="UP000249123">
    <property type="component" value="Unassembled WGS sequence"/>
</dbReference>
<keyword evidence="2" id="KW-1185">Reference proteome</keyword>
<dbReference type="EMBL" id="AWFB01000024">
    <property type="protein sequence ID" value="RAN33073.1"/>
    <property type="molecule type" value="Genomic_DNA"/>
</dbReference>
<dbReference type="InterPro" id="IPR013325">
    <property type="entry name" value="RNA_pol_sigma_r2"/>
</dbReference>
<dbReference type="InterPro" id="IPR046531">
    <property type="entry name" value="DUF6596"/>
</dbReference>
<comment type="caution">
    <text evidence="1">The sequence shown here is derived from an EMBL/GenBank/DDBJ whole genome shotgun (WGS) entry which is preliminary data.</text>
</comment>
<accession>A0A062U3B7</accession>
<proteinExistence type="predicted"/>
<dbReference type="InterPro" id="IPR011990">
    <property type="entry name" value="TPR-like_helical_dom_sf"/>
</dbReference>
<dbReference type="SUPFAM" id="SSF88946">
    <property type="entry name" value="Sigma2 domain of RNA polymerase sigma factors"/>
    <property type="match status" value="1"/>
</dbReference>
<evidence type="ECO:0000313" key="2">
    <source>
        <dbReference type="Proteomes" id="UP000249123"/>
    </source>
</evidence>
<reference evidence="1 2" key="1">
    <citation type="submission" date="2013-04" db="EMBL/GenBank/DDBJ databases">
        <title>Hyphomonas sp. T24B3 Genome Sequencing.</title>
        <authorList>
            <person name="Lai Q."/>
            <person name="Shao Z."/>
        </authorList>
    </citation>
    <scope>NUCLEOTIDE SEQUENCE [LARGE SCALE GENOMIC DNA]</scope>
    <source>
        <strain evidence="1 2">T24B3</strain>
    </source>
</reference>
<gene>
    <name evidence="1" type="ORF">HY3_13565</name>
</gene>
<dbReference type="eggNOG" id="COG4941">
    <property type="taxonomic scope" value="Bacteria"/>
</dbReference>
<dbReference type="SUPFAM" id="SSF88659">
    <property type="entry name" value="Sigma3 and sigma4 domains of RNA polymerase sigma factors"/>
    <property type="match status" value="1"/>
</dbReference>
<name>A0A062U3B7_9PROT</name>
<dbReference type="GO" id="GO:0006352">
    <property type="term" value="P:DNA-templated transcription initiation"/>
    <property type="evidence" value="ECO:0007669"/>
    <property type="project" value="InterPro"/>
</dbReference>
<protein>
    <submittedName>
        <fullName evidence="1">Uncharacterized protein</fullName>
    </submittedName>
</protein>
<dbReference type="GO" id="GO:0003700">
    <property type="term" value="F:DNA-binding transcription factor activity"/>
    <property type="evidence" value="ECO:0007669"/>
    <property type="project" value="InterPro"/>
</dbReference>
<dbReference type="PANTHER" id="PTHR47756:SF2">
    <property type="entry name" value="BLL6612 PROTEIN"/>
    <property type="match status" value="1"/>
</dbReference>
<dbReference type="InterPro" id="IPR013324">
    <property type="entry name" value="RNA_pol_sigma_r3/r4-like"/>
</dbReference>
<sequence>MATPEPSETDARAAAEWAARTCYGKLMAQLTAQYSDVTLAEDVLADAFASALTTWPERGVPENPEAWLMKAAARKAVDAARRADTAARHARAARPLMMTADIAPSERDGPLNRDRRLELMFLCAHPAIPAPAHTALMLQTVLGFTAEDIAAATLESPAAVGQRLTRAKRLLAKGRIPFAIPPDHIRQERIAAVLRAIYAAYTSGWENIAGGADPETGLATEAEWLMRCLIRQVPDNAEAKGLLALILYCESRRKARQDSAERYIPLTDQDTALWDEPRIAEATALLTEAGKMQVPGRFQLEAAIQAVHAARRQTGRTDWSMICKLYETLQAFTDSMGARIGYAATLLQLGKVDEATDLLNEMPHKRISQHAPFWAVRGHAMKTAGDRDEACENFRHAANLTRNTATRDWLLAQASKR</sequence>
<dbReference type="RefSeq" id="WP_034824112.1">
    <property type="nucleotide sequence ID" value="NZ_AWFA01000003.1"/>
</dbReference>